<keyword evidence="2" id="KW-0131">Cell cycle</keyword>
<sequence>MKTLVYLACILTVMGLAFWAYRENYRTQASLEHMRDVQRDIATLREDLGVLRAEWAYLNRPDRLRELVALNFDKLRLVPVDSGQFVGAGQIDYAKPPAPPEPDATEDETATSEEQQP</sequence>
<dbReference type="Proteomes" id="UP001203945">
    <property type="component" value="Unassembled WGS sequence"/>
</dbReference>
<accession>A0ABT1MR63</accession>
<dbReference type="RefSeq" id="WP_255329809.1">
    <property type="nucleotide sequence ID" value="NZ_JAKZEU010000003.1"/>
</dbReference>
<name>A0ABT1MR63_9RHOB</name>
<evidence type="ECO:0000313" key="3">
    <source>
        <dbReference type="Proteomes" id="UP001203945"/>
    </source>
</evidence>
<organism evidence="2 3">
    <name type="scientific">Paracoccus albicereus</name>
    <dbReference type="NCBI Taxonomy" id="2922394"/>
    <lineage>
        <taxon>Bacteria</taxon>
        <taxon>Pseudomonadati</taxon>
        <taxon>Pseudomonadota</taxon>
        <taxon>Alphaproteobacteria</taxon>
        <taxon>Rhodobacterales</taxon>
        <taxon>Paracoccaceae</taxon>
        <taxon>Paracoccus</taxon>
    </lineage>
</organism>
<keyword evidence="3" id="KW-1185">Reference proteome</keyword>
<protein>
    <submittedName>
        <fullName evidence="2">Cell division protein FtsL</fullName>
    </submittedName>
</protein>
<feature type="compositionally biased region" description="Acidic residues" evidence="1">
    <location>
        <begin position="103"/>
        <end position="117"/>
    </location>
</feature>
<evidence type="ECO:0000313" key="2">
    <source>
        <dbReference type="EMBL" id="MCQ0970798.1"/>
    </source>
</evidence>
<keyword evidence="2" id="KW-0132">Cell division</keyword>
<evidence type="ECO:0000256" key="1">
    <source>
        <dbReference type="SAM" id="MobiDB-lite"/>
    </source>
</evidence>
<proteinExistence type="predicted"/>
<reference evidence="2 3" key="1">
    <citation type="submission" date="2022-03" db="EMBL/GenBank/DDBJ databases">
        <authorList>
            <person name="He Y."/>
        </authorList>
    </citation>
    <scope>NUCLEOTIDE SEQUENCE [LARGE SCALE GENOMIC DNA]</scope>
    <source>
        <strain evidence="2 3">TK19116</strain>
    </source>
</reference>
<feature type="region of interest" description="Disordered" evidence="1">
    <location>
        <begin position="89"/>
        <end position="117"/>
    </location>
</feature>
<comment type="caution">
    <text evidence="2">The sequence shown here is derived from an EMBL/GenBank/DDBJ whole genome shotgun (WGS) entry which is preliminary data.</text>
</comment>
<dbReference type="GO" id="GO:0051301">
    <property type="term" value="P:cell division"/>
    <property type="evidence" value="ECO:0007669"/>
    <property type="project" value="UniProtKB-KW"/>
</dbReference>
<gene>
    <name evidence="2" type="ORF">MLD63_10210</name>
</gene>
<dbReference type="EMBL" id="JAKZEU010000003">
    <property type="protein sequence ID" value="MCQ0970798.1"/>
    <property type="molecule type" value="Genomic_DNA"/>
</dbReference>